<evidence type="ECO:0000259" key="3">
    <source>
        <dbReference type="Pfam" id="PF05239"/>
    </source>
</evidence>
<feature type="chain" id="PRO_5013064463" evidence="2">
    <location>
        <begin position="29"/>
        <end position="222"/>
    </location>
</feature>
<keyword evidence="5" id="KW-1185">Reference proteome</keyword>
<gene>
    <name evidence="4" type="ORF">SAMN02745148_00533</name>
</gene>
<dbReference type="STRING" id="1121942.SAMN02745148_00533"/>
<dbReference type="AlphaFoldDB" id="A0A1M4U7K0"/>
<evidence type="ECO:0000313" key="5">
    <source>
        <dbReference type="Proteomes" id="UP000184346"/>
    </source>
</evidence>
<dbReference type="Pfam" id="PF05239">
    <property type="entry name" value="PRC"/>
    <property type="match status" value="1"/>
</dbReference>
<dbReference type="Proteomes" id="UP000184346">
    <property type="component" value="Unassembled WGS sequence"/>
</dbReference>
<evidence type="ECO:0000256" key="1">
    <source>
        <dbReference type="SAM" id="MobiDB-lite"/>
    </source>
</evidence>
<accession>A0A1M4U7K0</accession>
<dbReference type="InterPro" id="IPR027275">
    <property type="entry name" value="PRC-brl_dom"/>
</dbReference>
<feature type="compositionally biased region" description="Low complexity" evidence="1">
    <location>
        <begin position="196"/>
        <end position="211"/>
    </location>
</feature>
<name>A0A1M4U7K0_9GAMM</name>
<dbReference type="RefSeq" id="WP_072819509.1">
    <property type="nucleotide sequence ID" value="NZ_FQUJ01000003.1"/>
</dbReference>
<sequence>MTLRTPLNHAICTALVAGGLAFGGSALAQPQGLYSADELTDAEVYTNQSSDVVGEVEDVLLDENMQVHSLVIDTSEFLDFGQKQHVVETGKFTVETVNGKDKDDVEYKVTVDMTEEQIAQQPEYTDDWWAETKKQAANAWQETKQTAESAWQSTKAATASALSSAGEALDEAGNETEQAAENAAQETEQAADEAANETQQATEAAGNQAEQAGEEIDQETNN</sequence>
<dbReference type="EMBL" id="FQUJ01000003">
    <property type="protein sequence ID" value="SHE52685.1"/>
    <property type="molecule type" value="Genomic_DNA"/>
</dbReference>
<dbReference type="SUPFAM" id="SSF50346">
    <property type="entry name" value="PRC-barrel domain"/>
    <property type="match status" value="1"/>
</dbReference>
<feature type="region of interest" description="Disordered" evidence="1">
    <location>
        <begin position="155"/>
        <end position="222"/>
    </location>
</feature>
<protein>
    <submittedName>
        <fullName evidence="4">PRC-barrel domain-containing protein</fullName>
    </submittedName>
</protein>
<dbReference type="Gene3D" id="2.30.30.240">
    <property type="entry name" value="PRC-barrel domain"/>
    <property type="match status" value="1"/>
</dbReference>
<keyword evidence="2" id="KW-0732">Signal</keyword>
<organism evidence="4 5">
    <name type="scientific">Modicisalibacter ilicicola DSM 19980</name>
    <dbReference type="NCBI Taxonomy" id="1121942"/>
    <lineage>
        <taxon>Bacteria</taxon>
        <taxon>Pseudomonadati</taxon>
        <taxon>Pseudomonadota</taxon>
        <taxon>Gammaproteobacteria</taxon>
        <taxon>Oceanospirillales</taxon>
        <taxon>Halomonadaceae</taxon>
        <taxon>Modicisalibacter</taxon>
    </lineage>
</organism>
<feature type="signal peptide" evidence="2">
    <location>
        <begin position="1"/>
        <end position="28"/>
    </location>
</feature>
<dbReference type="OrthoDB" id="6182585at2"/>
<proteinExistence type="predicted"/>
<evidence type="ECO:0000313" key="4">
    <source>
        <dbReference type="EMBL" id="SHE52685.1"/>
    </source>
</evidence>
<dbReference type="InterPro" id="IPR011033">
    <property type="entry name" value="PRC_barrel-like_sf"/>
</dbReference>
<reference evidence="4 5" key="1">
    <citation type="submission" date="2016-11" db="EMBL/GenBank/DDBJ databases">
        <authorList>
            <person name="Jaros S."/>
            <person name="Januszkiewicz K."/>
            <person name="Wedrychowicz H."/>
        </authorList>
    </citation>
    <scope>NUCLEOTIDE SEQUENCE [LARGE SCALE GENOMIC DNA]</scope>
    <source>
        <strain evidence="4 5">DSM 19980</strain>
    </source>
</reference>
<feature type="domain" description="PRC-barrel" evidence="3">
    <location>
        <begin position="34"/>
        <end position="94"/>
    </location>
</feature>
<evidence type="ECO:0000256" key="2">
    <source>
        <dbReference type="SAM" id="SignalP"/>
    </source>
</evidence>
<feature type="compositionally biased region" description="Low complexity" evidence="1">
    <location>
        <begin position="155"/>
        <end position="167"/>
    </location>
</feature>
<feature type="compositionally biased region" description="Low complexity" evidence="1">
    <location>
        <begin position="175"/>
        <end position="188"/>
    </location>
</feature>
<feature type="compositionally biased region" description="Acidic residues" evidence="1">
    <location>
        <begin position="212"/>
        <end position="222"/>
    </location>
</feature>